<dbReference type="OrthoDB" id="9429719at2"/>
<evidence type="ECO:0000313" key="3">
    <source>
        <dbReference type="Proteomes" id="UP000182229"/>
    </source>
</evidence>
<feature type="compositionally biased region" description="Basic and acidic residues" evidence="1">
    <location>
        <begin position="213"/>
        <end position="227"/>
    </location>
</feature>
<evidence type="ECO:0000256" key="1">
    <source>
        <dbReference type="SAM" id="MobiDB-lite"/>
    </source>
</evidence>
<proteinExistence type="predicted"/>
<dbReference type="Pfam" id="PF13665">
    <property type="entry name" value="Tox-PAAR-like"/>
    <property type="match status" value="1"/>
</dbReference>
<dbReference type="STRING" id="83449.BON30_16415"/>
<evidence type="ECO:0000313" key="2">
    <source>
        <dbReference type="EMBL" id="OJH39127.1"/>
    </source>
</evidence>
<reference evidence="3" key="1">
    <citation type="submission" date="2016-11" db="EMBL/GenBank/DDBJ databases">
        <authorList>
            <person name="Shukria A."/>
            <person name="Stevens D.C."/>
        </authorList>
    </citation>
    <scope>NUCLEOTIDE SEQUENCE [LARGE SCALE GENOMIC DNA]</scope>
    <source>
        <strain evidence="3">Cbfe23</strain>
    </source>
</reference>
<protein>
    <submittedName>
        <fullName evidence="2">Uncharacterized protein</fullName>
    </submittedName>
</protein>
<keyword evidence="3" id="KW-1185">Reference proteome</keyword>
<reference evidence="2 3" key="2">
    <citation type="submission" date="2016-12" db="EMBL/GenBank/DDBJ databases">
        <title>Draft Genome Sequence of Cystobacter ferrugineus Strain Cbfe23.</title>
        <authorList>
            <person name="Akbar S."/>
            <person name="Dowd S.E."/>
            <person name="Stevens D.C."/>
        </authorList>
    </citation>
    <scope>NUCLEOTIDE SEQUENCE [LARGE SCALE GENOMIC DNA]</scope>
    <source>
        <strain evidence="2 3">Cbfe23</strain>
    </source>
</reference>
<accession>A0A1L9BA33</accession>
<dbReference type="Proteomes" id="UP000182229">
    <property type="component" value="Unassembled WGS sequence"/>
</dbReference>
<dbReference type="AlphaFoldDB" id="A0A1L9BA33"/>
<organism evidence="2 3">
    <name type="scientific">Cystobacter ferrugineus</name>
    <dbReference type="NCBI Taxonomy" id="83449"/>
    <lineage>
        <taxon>Bacteria</taxon>
        <taxon>Pseudomonadati</taxon>
        <taxon>Myxococcota</taxon>
        <taxon>Myxococcia</taxon>
        <taxon>Myxococcales</taxon>
        <taxon>Cystobacterineae</taxon>
        <taxon>Archangiaceae</taxon>
        <taxon>Cystobacter</taxon>
    </lineage>
</organism>
<dbReference type="EMBL" id="MPIN01000004">
    <property type="protein sequence ID" value="OJH39127.1"/>
    <property type="molecule type" value="Genomic_DNA"/>
</dbReference>
<comment type="caution">
    <text evidence="2">The sequence shown here is derived from an EMBL/GenBank/DDBJ whole genome shotgun (WGS) entry which is preliminary data.</text>
</comment>
<dbReference type="CDD" id="cd14740">
    <property type="entry name" value="PAAR_4"/>
    <property type="match status" value="1"/>
</dbReference>
<name>A0A1L9BA33_9BACT</name>
<sequence length="417" mass="44318">MGTVAINSPKTPVTKGSSGIAAATLPNVCKMPGPPAPFVPTPLPNIGNSGDSPKGYSKTVTIDGQPVAITGASFGSQGDMASKGTGGGLVSSNTHGPTKFLGPGSMNVQIEGKNVQLLSDPMLNNCGPSGSPANAATMSGIVQMAKVVSVTYGDDKPCGRCGKTHPLEAGVETLEMIRTLFKAVRKSFDAQKGKIRDLNQAHVDLTSKRRRSKDLETKRDKRGLNPAEKQELAALTGEIPALEAKVDALMSFFKANAVLRWDRGNATFFKGYMLGVMLCVCVCKGKKGKKLAACSGRAPPVFERAVSSAGFECASPPVTWGTDDAQDEWQCAARQIMEKTQGHKPKQLIERWFSPAVKGLKPSKGPQITFQAVVEDPVTKNLTVEERKQRFKTGENVPSCSQCQEKLAALYCDTKCG</sequence>
<dbReference type="RefSeq" id="WP_071899297.1">
    <property type="nucleotide sequence ID" value="NZ_MPIN01000004.1"/>
</dbReference>
<gene>
    <name evidence="2" type="ORF">BON30_16415</name>
</gene>
<feature type="region of interest" description="Disordered" evidence="1">
    <location>
        <begin position="206"/>
        <end position="227"/>
    </location>
</feature>